<comment type="caution">
    <text evidence="10">The sequence shown here is derived from an EMBL/GenBank/DDBJ whole genome shotgun (WGS) entry which is preliminary data.</text>
</comment>
<comment type="subcellular location">
    <subcellularLocation>
        <location evidence="1">Nucleus</location>
    </subcellularLocation>
</comment>
<reference evidence="10 11" key="2">
    <citation type="submission" date="2020-07" db="EMBL/GenBank/DDBJ databases">
        <title>Genome assembly of wild tea tree DASZ reveals pedigree and selection history of tea varieties.</title>
        <authorList>
            <person name="Zhang W."/>
        </authorList>
    </citation>
    <scope>NUCLEOTIDE SEQUENCE [LARGE SCALE GENOMIC DNA]</scope>
    <source>
        <strain evidence="11">cv. G240</strain>
        <tissue evidence="10">Leaf</tissue>
    </source>
</reference>
<dbReference type="GO" id="GO:2000032">
    <property type="term" value="P:regulation of secondary shoot formation"/>
    <property type="evidence" value="ECO:0007669"/>
    <property type="project" value="TreeGrafter"/>
</dbReference>
<keyword evidence="2" id="KW-0217">Developmental protein</keyword>
<dbReference type="PANTHER" id="PTHR31072">
    <property type="entry name" value="TRANSCRIPTION FACTOR TCP4-RELATED"/>
    <property type="match status" value="1"/>
</dbReference>
<gene>
    <name evidence="10" type="ORF">HYC85_030267</name>
</gene>
<evidence type="ECO:0000256" key="3">
    <source>
        <dbReference type="ARBA" id="ARBA00023015"/>
    </source>
</evidence>
<feature type="domain" description="TCP" evidence="8">
    <location>
        <begin position="107"/>
        <end position="165"/>
    </location>
</feature>
<evidence type="ECO:0000256" key="7">
    <source>
        <dbReference type="SAM" id="MobiDB-lite"/>
    </source>
</evidence>
<proteinExistence type="predicted"/>
<keyword evidence="11" id="KW-1185">Reference proteome</keyword>
<organism evidence="10 11">
    <name type="scientific">Camellia sinensis</name>
    <name type="common">Tea plant</name>
    <name type="synonym">Thea sinensis</name>
    <dbReference type="NCBI Taxonomy" id="4442"/>
    <lineage>
        <taxon>Eukaryota</taxon>
        <taxon>Viridiplantae</taxon>
        <taxon>Streptophyta</taxon>
        <taxon>Embryophyta</taxon>
        <taxon>Tracheophyta</taxon>
        <taxon>Spermatophyta</taxon>
        <taxon>Magnoliopsida</taxon>
        <taxon>eudicotyledons</taxon>
        <taxon>Gunneridae</taxon>
        <taxon>Pentapetalae</taxon>
        <taxon>asterids</taxon>
        <taxon>Ericales</taxon>
        <taxon>Theaceae</taxon>
        <taxon>Camellia</taxon>
    </lineage>
</organism>
<dbReference type="AlphaFoldDB" id="A0A7J7G491"/>
<dbReference type="InterPro" id="IPR005333">
    <property type="entry name" value="Transcription_factor_TCP"/>
</dbReference>
<evidence type="ECO:0000256" key="5">
    <source>
        <dbReference type="ARBA" id="ARBA00023163"/>
    </source>
</evidence>
<evidence type="ECO:0000256" key="4">
    <source>
        <dbReference type="ARBA" id="ARBA00023125"/>
    </source>
</evidence>
<evidence type="ECO:0000256" key="2">
    <source>
        <dbReference type="ARBA" id="ARBA00022473"/>
    </source>
</evidence>
<protein>
    <submittedName>
        <fullName evidence="10">Uncharacterized protein</fullName>
    </submittedName>
</protein>
<dbReference type="InterPro" id="IPR017888">
    <property type="entry name" value="CYC/TB1_R_domain"/>
</dbReference>
<dbReference type="PANTHER" id="PTHR31072:SF226">
    <property type="entry name" value="TRANSCRIPTION FACTOR TCP18"/>
    <property type="match status" value="1"/>
</dbReference>
<feature type="domain" description="R" evidence="9">
    <location>
        <begin position="242"/>
        <end position="259"/>
    </location>
</feature>
<feature type="compositionally biased region" description="Basic residues" evidence="7">
    <location>
        <begin position="100"/>
        <end position="113"/>
    </location>
</feature>
<evidence type="ECO:0000313" key="11">
    <source>
        <dbReference type="Proteomes" id="UP000593564"/>
    </source>
</evidence>
<keyword evidence="4" id="KW-0238">DNA-binding</keyword>
<dbReference type="Pfam" id="PF03634">
    <property type="entry name" value="TCP"/>
    <property type="match status" value="1"/>
</dbReference>
<accession>A0A7J7G491</accession>
<dbReference type="PROSITE" id="PS51369">
    <property type="entry name" value="TCP"/>
    <property type="match status" value="1"/>
</dbReference>
<dbReference type="GO" id="GO:0043565">
    <property type="term" value="F:sequence-specific DNA binding"/>
    <property type="evidence" value="ECO:0007669"/>
    <property type="project" value="TreeGrafter"/>
</dbReference>
<dbReference type="GO" id="GO:0005634">
    <property type="term" value="C:nucleus"/>
    <property type="evidence" value="ECO:0007669"/>
    <property type="project" value="UniProtKB-SubCell"/>
</dbReference>
<dbReference type="Proteomes" id="UP000593564">
    <property type="component" value="Unassembled WGS sequence"/>
</dbReference>
<evidence type="ECO:0000256" key="6">
    <source>
        <dbReference type="ARBA" id="ARBA00023242"/>
    </source>
</evidence>
<keyword evidence="6" id="KW-0539">Nucleus</keyword>
<evidence type="ECO:0000313" key="10">
    <source>
        <dbReference type="EMBL" id="KAF5934096.1"/>
    </source>
</evidence>
<evidence type="ECO:0000259" key="9">
    <source>
        <dbReference type="PROSITE" id="PS51370"/>
    </source>
</evidence>
<dbReference type="InterPro" id="IPR017887">
    <property type="entry name" value="TF_TCP_subgr"/>
</dbReference>
<feature type="region of interest" description="Disordered" evidence="7">
    <location>
        <begin position="200"/>
        <end position="264"/>
    </location>
</feature>
<reference evidence="11" key="1">
    <citation type="journal article" date="2020" name="Nat. Commun.">
        <title>Genome assembly of wild tea tree DASZ reveals pedigree and selection history of tea varieties.</title>
        <authorList>
            <person name="Zhang W."/>
            <person name="Zhang Y."/>
            <person name="Qiu H."/>
            <person name="Guo Y."/>
            <person name="Wan H."/>
            <person name="Zhang X."/>
            <person name="Scossa F."/>
            <person name="Alseekh S."/>
            <person name="Zhang Q."/>
            <person name="Wang P."/>
            <person name="Xu L."/>
            <person name="Schmidt M.H."/>
            <person name="Jia X."/>
            <person name="Li D."/>
            <person name="Zhu A."/>
            <person name="Guo F."/>
            <person name="Chen W."/>
            <person name="Ni D."/>
            <person name="Usadel B."/>
            <person name="Fernie A.R."/>
            <person name="Wen W."/>
        </authorList>
    </citation>
    <scope>NUCLEOTIDE SEQUENCE [LARGE SCALE GENOMIC DNA]</scope>
    <source>
        <strain evidence="11">cv. G240</strain>
    </source>
</reference>
<evidence type="ECO:0000256" key="1">
    <source>
        <dbReference type="ARBA" id="ARBA00004123"/>
    </source>
</evidence>
<sequence>MYPSNSNGNNNNSISYSLFDINPNSKQEDHPSSLFHLPSPYIHYEDDVVLLQNLHDLLLQQQQLPPTTNVDIDDNNTAAKVEAMTTTNMAESSKQCHSVLPRKRTSKKDRHSKINTAQGPRDRRMRLSLEVARDFFNLQDMLGFDKASKTVEWLLTKSKAAIKELTRSLPHHMKHSCSVGGGANSASSTSECEVVSGMDESAGIDGNQPVRTGKAKPSSASLAAKEKKAKALRKSAFNPLAKESREKARARARERTRDKRRFGESEQPLEAMNHDMNRLGSWSPFENGEESGINPHLDVLADVHEELSSSMIFNYDPHNSGINSQEQQQFTGFQVYGKPWEAYMYNNINLC</sequence>
<keyword evidence="5" id="KW-0804">Transcription</keyword>
<keyword evidence="3" id="KW-0805">Transcription regulation</keyword>
<dbReference type="EMBL" id="JACBKZ010000014">
    <property type="protein sequence ID" value="KAF5934096.1"/>
    <property type="molecule type" value="Genomic_DNA"/>
</dbReference>
<name>A0A7J7G491_CAMSI</name>
<feature type="compositionally biased region" description="Basic and acidic residues" evidence="7">
    <location>
        <begin position="242"/>
        <end position="264"/>
    </location>
</feature>
<feature type="region of interest" description="Disordered" evidence="7">
    <location>
        <begin position="88"/>
        <end position="121"/>
    </location>
</feature>
<dbReference type="GO" id="GO:0003700">
    <property type="term" value="F:DNA-binding transcription factor activity"/>
    <property type="evidence" value="ECO:0007669"/>
    <property type="project" value="InterPro"/>
</dbReference>
<evidence type="ECO:0000259" key="8">
    <source>
        <dbReference type="PROSITE" id="PS51369"/>
    </source>
</evidence>
<dbReference type="PROSITE" id="PS51370">
    <property type="entry name" value="R"/>
    <property type="match status" value="1"/>
</dbReference>